<dbReference type="RefSeq" id="WP_138228649.1">
    <property type="nucleotide sequence ID" value="NZ_AP022577.1"/>
</dbReference>
<dbReference type="PANTHER" id="PTHR33744:SF1">
    <property type="entry name" value="DNA-BINDING TRANSCRIPTIONAL ACTIVATOR ADER"/>
    <property type="match status" value="1"/>
</dbReference>
<evidence type="ECO:0000259" key="3">
    <source>
        <dbReference type="Pfam" id="PF14361"/>
    </source>
</evidence>
<accession>A0ABM7IHH6</accession>
<evidence type="ECO:0000313" key="6">
    <source>
        <dbReference type="Proteomes" id="UP000465609"/>
    </source>
</evidence>
<dbReference type="Pfam" id="PF13556">
    <property type="entry name" value="HTH_30"/>
    <property type="match status" value="1"/>
</dbReference>
<dbReference type="InterPro" id="IPR051448">
    <property type="entry name" value="CdaR-like_regulators"/>
</dbReference>
<sequence>MARSHDTGVLSAETAAMIVDRLSEKLPAMARSIQELLAQERSEMAGDGELMALLYDAVQGNLEAFFPAIRHGIPIDRIEPPTAALEHARRLAQRGTEVDELVRAYRLGHQRVLKMILDEVRAAQLETAAGLHVFEEIAASSFTYIDRVSHQVVNAYQAERDRWLANRNQIRALRVREVLDGGDLDVDETTDLIRYPLQRVHLALTVWCAEQADGNELDVMERFVTDLAAALGAQERPLFVASDRITGWAWIPMTADAADGVVARIREFVRLRADAPWLTVGNPLAGLAGFRQSHRQAVSARAVALAPGAPPRPVTAVDEPGLVVAAQFSSDLDEARSWVCHILGPLASDTDSDERLRDTLRGFLRNSSSFKSSADELHLHVNSVKYRVQRAIERRGRPIEEDRIDVEVALLLCHWFGTAVLAP</sequence>
<dbReference type="Gene3D" id="1.10.10.2840">
    <property type="entry name" value="PucR C-terminal helix-turn-helix domain"/>
    <property type="match status" value="1"/>
</dbReference>
<dbReference type="InterPro" id="IPR025751">
    <property type="entry name" value="RsbRD_N_dom"/>
</dbReference>
<keyword evidence="6" id="KW-1185">Reference proteome</keyword>
<reference evidence="5 6" key="1">
    <citation type="journal article" date="2019" name="Emerg. Microbes Infect.">
        <title>Comprehensive subspecies identification of 175 nontuberculous mycobacteria species based on 7547 genomic profiles.</title>
        <authorList>
            <person name="Matsumoto Y."/>
            <person name="Kinjo T."/>
            <person name="Motooka D."/>
            <person name="Nabeya D."/>
            <person name="Jung N."/>
            <person name="Uechi K."/>
            <person name="Horii T."/>
            <person name="Iida T."/>
            <person name="Fujita J."/>
            <person name="Nakamura S."/>
        </authorList>
    </citation>
    <scope>NUCLEOTIDE SEQUENCE [LARGE SCALE GENOMIC DNA]</scope>
    <source>
        <strain evidence="5 6">JCM 15296</strain>
    </source>
</reference>
<proteinExistence type="inferred from homology"/>
<evidence type="ECO:0000313" key="5">
    <source>
        <dbReference type="EMBL" id="BBX86226.1"/>
    </source>
</evidence>
<dbReference type="EMBL" id="AP022577">
    <property type="protein sequence ID" value="BBX86226.1"/>
    <property type="molecule type" value="Genomic_DNA"/>
</dbReference>
<name>A0ABM7IHH6_9MYCO</name>
<evidence type="ECO:0000259" key="4">
    <source>
        <dbReference type="Pfam" id="PF17853"/>
    </source>
</evidence>
<feature type="domain" description="CdaR GGDEF-like" evidence="4">
    <location>
        <begin position="185"/>
        <end position="302"/>
    </location>
</feature>
<dbReference type="InterPro" id="IPR042070">
    <property type="entry name" value="PucR_C-HTH_sf"/>
</dbReference>
<organism evidence="5 6">
    <name type="scientific">Mycolicibacterium aubagnense</name>
    <dbReference type="NCBI Taxonomy" id="319707"/>
    <lineage>
        <taxon>Bacteria</taxon>
        <taxon>Bacillati</taxon>
        <taxon>Actinomycetota</taxon>
        <taxon>Actinomycetes</taxon>
        <taxon>Mycobacteriales</taxon>
        <taxon>Mycobacteriaceae</taxon>
        <taxon>Mycolicibacterium</taxon>
    </lineage>
</organism>
<dbReference type="Proteomes" id="UP000465609">
    <property type="component" value="Chromosome"/>
</dbReference>
<dbReference type="InterPro" id="IPR025736">
    <property type="entry name" value="PucR_C-HTH_dom"/>
</dbReference>
<dbReference type="PANTHER" id="PTHR33744">
    <property type="entry name" value="CARBOHYDRATE DIACID REGULATOR"/>
    <property type="match status" value="1"/>
</dbReference>
<feature type="domain" description="RsbT co-antagonist protein RsbRD N-terminal" evidence="3">
    <location>
        <begin position="28"/>
        <end position="169"/>
    </location>
</feature>
<dbReference type="Pfam" id="PF14361">
    <property type="entry name" value="RsbRD_N"/>
    <property type="match status" value="1"/>
</dbReference>
<feature type="domain" description="PucR C-terminal helix-turn-helix" evidence="2">
    <location>
        <begin position="356"/>
        <end position="411"/>
    </location>
</feature>
<dbReference type="InterPro" id="IPR041522">
    <property type="entry name" value="CdaR_GGDEF"/>
</dbReference>
<evidence type="ECO:0000256" key="1">
    <source>
        <dbReference type="ARBA" id="ARBA00006754"/>
    </source>
</evidence>
<comment type="similarity">
    <text evidence="1">Belongs to the CdaR family.</text>
</comment>
<protein>
    <submittedName>
        <fullName evidence="5">ABC transporter substrate-binding protein</fullName>
    </submittedName>
</protein>
<gene>
    <name evidence="5" type="ORF">MAUB_40990</name>
</gene>
<evidence type="ECO:0000259" key="2">
    <source>
        <dbReference type="Pfam" id="PF13556"/>
    </source>
</evidence>
<dbReference type="Pfam" id="PF17853">
    <property type="entry name" value="GGDEF_2"/>
    <property type="match status" value="1"/>
</dbReference>